<feature type="domain" description="HDOD" evidence="1">
    <location>
        <begin position="14"/>
        <end position="207"/>
    </location>
</feature>
<dbReference type="Gene3D" id="1.10.3210.10">
    <property type="entry name" value="Hypothetical protein af1432"/>
    <property type="match status" value="1"/>
</dbReference>
<reference evidence="2 3" key="1">
    <citation type="submission" date="2018-05" db="EMBL/GenBank/DDBJ databases">
        <title>Salinimonas sp. HMF8227 Genome sequencing and assembly.</title>
        <authorList>
            <person name="Kang H."/>
            <person name="Kang J."/>
            <person name="Cha I."/>
            <person name="Kim H."/>
            <person name="Joh K."/>
        </authorList>
    </citation>
    <scope>NUCLEOTIDE SEQUENCE [LARGE SCALE GENOMIC DNA]</scope>
    <source>
        <strain evidence="2 3">HMF8227</strain>
    </source>
</reference>
<dbReference type="PANTHER" id="PTHR33525">
    <property type="match status" value="1"/>
</dbReference>
<dbReference type="RefSeq" id="WP_109340426.1">
    <property type="nucleotide sequence ID" value="NZ_CP029347.1"/>
</dbReference>
<dbReference type="PROSITE" id="PS51833">
    <property type="entry name" value="HDOD"/>
    <property type="match status" value="1"/>
</dbReference>
<proteinExistence type="predicted"/>
<evidence type="ECO:0000313" key="3">
    <source>
        <dbReference type="Proteomes" id="UP000245728"/>
    </source>
</evidence>
<sequence length="283" mass="31756">MISEQQIAEYASHSFTLPDTCNKLRSMLDDDNTDMDDIARVIALDPALSSKLLKLANSSLFRFPSAVSSISKALNIIGGEAMYNLALVETANSAFKHFASPGIDLVRFWKQSVYCALIAKHLGKHCRIRGSEYLFTIGLLHQLAEVVVAKMDPEVAQQCQNLEEEQKPWERQKEMLGATYAECSAAILRHWQLPEQFCYVLSNNHNFAKALDNKEVAILYLSARLALPMADPSFSQKMGMNEDLMNTLALESYDITNITRLVTMEASQLLAIMNPENFQPTEE</sequence>
<dbReference type="KEGG" id="salh:HMF8227_02442"/>
<dbReference type="Proteomes" id="UP000245728">
    <property type="component" value="Chromosome"/>
</dbReference>
<accession>A0A2S2E5F9</accession>
<dbReference type="AlphaFoldDB" id="A0A2S2E5F9"/>
<gene>
    <name evidence="2" type="ORF">HMF8227_02442</name>
</gene>
<dbReference type="EMBL" id="CP029347">
    <property type="protein sequence ID" value="AWL12894.1"/>
    <property type="molecule type" value="Genomic_DNA"/>
</dbReference>
<dbReference type="Pfam" id="PF08668">
    <property type="entry name" value="HDOD"/>
    <property type="match status" value="1"/>
</dbReference>
<protein>
    <recommendedName>
        <fullName evidence="1">HDOD domain-containing protein</fullName>
    </recommendedName>
</protein>
<organism evidence="2 3">
    <name type="scientific">Saliniradius amylolyticus</name>
    <dbReference type="NCBI Taxonomy" id="2183582"/>
    <lineage>
        <taxon>Bacteria</taxon>
        <taxon>Pseudomonadati</taxon>
        <taxon>Pseudomonadota</taxon>
        <taxon>Gammaproteobacteria</taxon>
        <taxon>Alteromonadales</taxon>
        <taxon>Alteromonadaceae</taxon>
        <taxon>Saliniradius</taxon>
    </lineage>
</organism>
<dbReference type="InterPro" id="IPR052340">
    <property type="entry name" value="RNase_Y/CdgJ"/>
</dbReference>
<dbReference type="InterPro" id="IPR013976">
    <property type="entry name" value="HDOD"/>
</dbReference>
<evidence type="ECO:0000259" key="1">
    <source>
        <dbReference type="PROSITE" id="PS51833"/>
    </source>
</evidence>
<name>A0A2S2E5F9_9ALTE</name>
<keyword evidence="3" id="KW-1185">Reference proteome</keyword>
<evidence type="ECO:0000313" key="2">
    <source>
        <dbReference type="EMBL" id="AWL12894.1"/>
    </source>
</evidence>
<dbReference type="PANTHER" id="PTHR33525:SF3">
    <property type="entry name" value="RIBONUCLEASE Y"/>
    <property type="match status" value="1"/>
</dbReference>
<dbReference type="OrthoDB" id="9770715at2"/>
<dbReference type="SUPFAM" id="SSF109604">
    <property type="entry name" value="HD-domain/PDEase-like"/>
    <property type="match status" value="1"/>
</dbReference>